<feature type="transmembrane region" description="Helical" evidence="1">
    <location>
        <begin position="92"/>
        <end position="111"/>
    </location>
</feature>
<dbReference type="Proteomes" id="UP000182491">
    <property type="component" value="Unassembled WGS sequence"/>
</dbReference>
<feature type="transmembrane region" description="Helical" evidence="1">
    <location>
        <begin position="65"/>
        <end position="85"/>
    </location>
</feature>
<dbReference type="EMBL" id="FPCA01000003">
    <property type="protein sequence ID" value="SFU79366.1"/>
    <property type="molecule type" value="Genomic_DNA"/>
</dbReference>
<feature type="transmembrane region" description="Helical" evidence="1">
    <location>
        <begin position="21"/>
        <end position="45"/>
    </location>
</feature>
<protein>
    <submittedName>
        <fullName evidence="2">Uncharacterized protein</fullName>
    </submittedName>
</protein>
<keyword evidence="1" id="KW-0812">Transmembrane</keyword>
<organism evidence="2 3">
    <name type="scientific">Pontibacter akesuensis</name>
    <dbReference type="NCBI Taxonomy" id="388950"/>
    <lineage>
        <taxon>Bacteria</taxon>
        <taxon>Pseudomonadati</taxon>
        <taxon>Bacteroidota</taxon>
        <taxon>Cytophagia</taxon>
        <taxon>Cytophagales</taxon>
        <taxon>Hymenobacteraceae</taxon>
        <taxon>Pontibacter</taxon>
    </lineage>
</organism>
<gene>
    <name evidence="2" type="ORF">SAMN04487941_2431</name>
</gene>
<keyword evidence="3" id="KW-1185">Reference proteome</keyword>
<evidence type="ECO:0000256" key="1">
    <source>
        <dbReference type="SAM" id="Phobius"/>
    </source>
</evidence>
<dbReference type="RefSeq" id="WP_068838595.1">
    <property type="nucleotide sequence ID" value="NZ_CP014766.1"/>
</dbReference>
<evidence type="ECO:0000313" key="3">
    <source>
        <dbReference type="Proteomes" id="UP000182491"/>
    </source>
</evidence>
<keyword evidence="1" id="KW-1133">Transmembrane helix</keyword>
<accession>A0A1I7J2C1</accession>
<feature type="transmembrane region" description="Helical" evidence="1">
    <location>
        <begin position="217"/>
        <end position="234"/>
    </location>
</feature>
<feature type="transmembrane region" description="Helical" evidence="1">
    <location>
        <begin position="179"/>
        <end position="197"/>
    </location>
</feature>
<dbReference type="AlphaFoldDB" id="A0A1I7J2C1"/>
<keyword evidence="1" id="KW-0472">Membrane</keyword>
<dbReference type="STRING" id="388950.GCA_001611675_02635"/>
<sequence length="263" mass="29925">MKQIIASTSSAIRSEKKNFRVSNKAVSVLLLTPMLGVLLFTLAWFSPITTKYVQWLVKENHPVEMLTFIFLMVGSILGAYLAYWIKSEKREAPIIGLFLFLFSFGLFVIAMEEISWGQQFLGFLTPDSLNLINEQNETNLHNIKGLQGNSEYFHLFFGLAGAIGVWLNLFILNKVRVPLILSTWFLTIVAVSAVDLYNDFVPFEPEVGYFLRRLSEVNEMMIGFTAFAYVLLLSRKFRKPAPPASLESKVANEKFSPYMNIPL</sequence>
<evidence type="ECO:0000313" key="2">
    <source>
        <dbReference type="EMBL" id="SFU79366.1"/>
    </source>
</evidence>
<feature type="transmembrane region" description="Helical" evidence="1">
    <location>
        <begin position="152"/>
        <end position="172"/>
    </location>
</feature>
<proteinExistence type="predicted"/>
<reference evidence="3" key="1">
    <citation type="submission" date="2016-10" db="EMBL/GenBank/DDBJ databases">
        <authorList>
            <person name="Varghese N."/>
        </authorList>
    </citation>
    <scope>NUCLEOTIDE SEQUENCE [LARGE SCALE GENOMIC DNA]</scope>
    <source>
        <strain evidence="3">DSM 18820</strain>
    </source>
</reference>
<name>A0A1I7J2C1_9BACT</name>